<dbReference type="HOGENOM" id="CLU_1080771_0_0_7"/>
<proteinExistence type="predicted"/>
<evidence type="ECO:0000313" key="2">
    <source>
        <dbReference type="Proteomes" id="UP000035036"/>
    </source>
</evidence>
<dbReference type="RefSeq" id="WP_040200633.1">
    <property type="nucleotide sequence ID" value="NZ_CP010311.1"/>
</dbReference>
<gene>
    <name evidence="1" type="ORF">GSUB_10150</name>
</gene>
<sequence length="257" mass="29435">MSLLTTMIRHLCTDAAQSANRTSPDILSSPESCHVVFVATDLEIKELAWVRTKETDFERDGKVFRRLSPEYFAWLRSRMVTAQAAHKAGKLPEAAWNTLRQRFNALQELAIREFGKESLQDVLQSFSPKNYRPPALRPEPQKKPVEVPRKVWIYPQHAAGRHRQPVTSQAVAKVDAIREEAMAKGWSEARLYQNQGRFRFPCGEDYGLVCFVDGDQEIGEVTERSIEIIHGPKSGRPSTLRFYNPDVPQPWMKKVED</sequence>
<dbReference type="KEGG" id="gsb:GSUB_10150"/>
<name>A0A0B5FRR0_9BACT</name>
<dbReference type="EMBL" id="CP010311">
    <property type="protein sequence ID" value="AJF06840.1"/>
    <property type="molecule type" value="Genomic_DNA"/>
</dbReference>
<reference evidence="1 2" key="1">
    <citation type="journal article" date="2015" name="Genome Announc.">
        <title>Genomes of Geoalkalibacter ferrihydriticus Z-0531T and Geoalkalibacter subterraneus Red1T, Two Haloalkaliphilic Metal-Reducing Deltaproteobacteria.</title>
        <authorList>
            <person name="Badalamenti J.P."/>
            <person name="Krajmalnik-Brown R."/>
            <person name="Torres C.I."/>
            <person name="Bond D.R."/>
        </authorList>
    </citation>
    <scope>NUCLEOTIDE SEQUENCE [LARGE SCALE GENOMIC DNA]</scope>
    <source>
        <strain evidence="1 2">Red1</strain>
    </source>
</reference>
<dbReference type="AlphaFoldDB" id="A0A0B5FRR0"/>
<dbReference type="Proteomes" id="UP000035036">
    <property type="component" value="Chromosome"/>
</dbReference>
<accession>A0A0B5FRR0</accession>
<protein>
    <submittedName>
        <fullName evidence="1">Uncharacterized protein</fullName>
    </submittedName>
</protein>
<keyword evidence="2" id="KW-1185">Reference proteome</keyword>
<dbReference type="OrthoDB" id="1550305at2"/>
<organism evidence="1 2">
    <name type="scientific">Geoalkalibacter subterraneus</name>
    <dbReference type="NCBI Taxonomy" id="483547"/>
    <lineage>
        <taxon>Bacteria</taxon>
        <taxon>Pseudomonadati</taxon>
        <taxon>Thermodesulfobacteriota</taxon>
        <taxon>Desulfuromonadia</taxon>
        <taxon>Desulfuromonadales</taxon>
        <taxon>Geoalkalibacteraceae</taxon>
        <taxon>Geoalkalibacter</taxon>
    </lineage>
</organism>
<evidence type="ECO:0000313" key="1">
    <source>
        <dbReference type="EMBL" id="AJF06840.1"/>
    </source>
</evidence>
<dbReference type="STRING" id="483547.GSUB_10150"/>